<dbReference type="EMBL" id="MNBE01000503">
    <property type="protein sequence ID" value="OKP09545.1"/>
    <property type="molecule type" value="Genomic_DNA"/>
</dbReference>
<organism evidence="1 2">
    <name type="scientific">Penicillium subrubescens</name>
    <dbReference type="NCBI Taxonomy" id="1316194"/>
    <lineage>
        <taxon>Eukaryota</taxon>
        <taxon>Fungi</taxon>
        <taxon>Dikarya</taxon>
        <taxon>Ascomycota</taxon>
        <taxon>Pezizomycotina</taxon>
        <taxon>Eurotiomycetes</taxon>
        <taxon>Eurotiomycetidae</taxon>
        <taxon>Eurotiales</taxon>
        <taxon>Aspergillaceae</taxon>
        <taxon>Penicillium</taxon>
    </lineage>
</organism>
<evidence type="ECO:0000313" key="2">
    <source>
        <dbReference type="Proteomes" id="UP000186955"/>
    </source>
</evidence>
<accession>A0A1Q5UAP1</accession>
<evidence type="ECO:0000313" key="1">
    <source>
        <dbReference type="EMBL" id="OKP09545.1"/>
    </source>
</evidence>
<comment type="caution">
    <text evidence="1">The sequence shown here is derived from an EMBL/GenBank/DDBJ whole genome shotgun (WGS) entry which is preliminary data.</text>
</comment>
<dbReference type="AlphaFoldDB" id="A0A1Q5UAP1"/>
<dbReference type="Proteomes" id="UP000186955">
    <property type="component" value="Unassembled WGS sequence"/>
</dbReference>
<keyword evidence="2" id="KW-1185">Reference proteome</keyword>
<protein>
    <submittedName>
        <fullName evidence="1">Uncharacterized protein</fullName>
    </submittedName>
</protein>
<reference evidence="1 2" key="1">
    <citation type="submission" date="2016-10" db="EMBL/GenBank/DDBJ databases">
        <title>Genome sequence of the ascomycete fungus Penicillium subrubescens.</title>
        <authorList>
            <person name="De Vries R.P."/>
            <person name="Peng M."/>
            <person name="Dilokpimol A."/>
            <person name="Hilden K."/>
            <person name="Makela M.R."/>
            <person name="Grigoriev I."/>
            <person name="Riley R."/>
            <person name="Granchi Z."/>
        </authorList>
    </citation>
    <scope>NUCLEOTIDE SEQUENCE [LARGE SCALE GENOMIC DNA]</scope>
    <source>
        <strain evidence="1 2">CBS 132785</strain>
    </source>
</reference>
<proteinExistence type="predicted"/>
<name>A0A1Q5UAP1_9EURO</name>
<sequence length="85" mass="9209">MSERSSAFPDIVVHGVVSVCGFRPSQDPDRILDATGNALSTKWREDMCRIPNQNGALGKPFVDYAVAKLERSAAENLDAASEEVT</sequence>
<gene>
    <name evidence="1" type="ORF">PENSUB_5109</name>
</gene>